<dbReference type="PANTHER" id="PTHR31286">
    <property type="entry name" value="GLYCINE-RICH CELL WALL STRUCTURAL PROTEIN 1.8-LIKE"/>
    <property type="match status" value="1"/>
</dbReference>
<dbReference type="PANTHER" id="PTHR31286:SF171">
    <property type="entry name" value="CCHC-TYPE DOMAIN-CONTAINING PROTEIN"/>
    <property type="match status" value="1"/>
</dbReference>
<dbReference type="AlphaFoldDB" id="A0A0B2PL86"/>
<accession>A0A0B2PL86</accession>
<protein>
    <submittedName>
        <fullName evidence="1">Uncharacterized protein</fullName>
    </submittedName>
</protein>
<name>A0A0B2PL86_GLYSO</name>
<dbReference type="InterPro" id="IPR040256">
    <property type="entry name" value="At4g02000-like"/>
</dbReference>
<reference evidence="1" key="1">
    <citation type="submission" date="2014-07" db="EMBL/GenBank/DDBJ databases">
        <title>Identification of a novel salt tolerance gene in wild soybean by whole-genome sequencing.</title>
        <authorList>
            <person name="Lam H.-M."/>
            <person name="Qi X."/>
            <person name="Li M.-W."/>
            <person name="Liu X."/>
            <person name="Xie M."/>
            <person name="Ni M."/>
            <person name="Xu X."/>
        </authorList>
    </citation>
    <scope>NUCLEOTIDE SEQUENCE [LARGE SCALE GENOMIC DNA]</scope>
    <source>
        <tissue evidence="1">Root</tissue>
    </source>
</reference>
<dbReference type="Proteomes" id="UP000053555">
    <property type="component" value="Unassembled WGS sequence"/>
</dbReference>
<proteinExistence type="predicted"/>
<evidence type="ECO:0000313" key="1">
    <source>
        <dbReference type="EMBL" id="KHN08337.1"/>
    </source>
</evidence>
<sequence>MTSNIKINNAMVWIRFLCLGMEYYDESILMALVVVVGKPVKVDIKTINVSHGKFAHICVEIDQNQPVVGRVWFRNTWFNVEYEGMHLICNRYGLYGHTSCVPIGKRSSVGDTNHPKP</sequence>
<organism evidence="1">
    <name type="scientific">Glycine soja</name>
    <name type="common">Wild soybean</name>
    <dbReference type="NCBI Taxonomy" id="3848"/>
    <lineage>
        <taxon>Eukaryota</taxon>
        <taxon>Viridiplantae</taxon>
        <taxon>Streptophyta</taxon>
        <taxon>Embryophyta</taxon>
        <taxon>Tracheophyta</taxon>
        <taxon>Spermatophyta</taxon>
        <taxon>Magnoliopsida</taxon>
        <taxon>eudicotyledons</taxon>
        <taxon>Gunneridae</taxon>
        <taxon>Pentapetalae</taxon>
        <taxon>rosids</taxon>
        <taxon>fabids</taxon>
        <taxon>Fabales</taxon>
        <taxon>Fabaceae</taxon>
        <taxon>Papilionoideae</taxon>
        <taxon>50 kb inversion clade</taxon>
        <taxon>NPAAA clade</taxon>
        <taxon>indigoferoid/millettioid clade</taxon>
        <taxon>Phaseoleae</taxon>
        <taxon>Glycine</taxon>
        <taxon>Glycine subgen. Soja</taxon>
    </lineage>
</organism>
<gene>
    <name evidence="1" type="ORF">glysoja_045088</name>
</gene>
<dbReference type="EMBL" id="KN666061">
    <property type="protein sequence ID" value="KHN08337.1"/>
    <property type="molecule type" value="Genomic_DNA"/>
</dbReference>